<evidence type="ECO:0008006" key="8">
    <source>
        <dbReference type="Google" id="ProtNLM"/>
    </source>
</evidence>
<dbReference type="PANTHER" id="PTHR13026">
    <property type="entry name" value="NNP-1 PROTEIN NOVEL NUCLEAR PROTEIN 1 NOP52"/>
    <property type="match status" value="1"/>
</dbReference>
<keyword evidence="4" id="KW-0539">Nucleus</keyword>
<evidence type="ECO:0000256" key="4">
    <source>
        <dbReference type="ARBA" id="ARBA00023242"/>
    </source>
</evidence>
<proteinExistence type="inferred from homology"/>
<organism evidence="6 7">
    <name type="scientific">Exophiala mesophila</name>
    <name type="common">Black yeast-like fungus</name>
    <dbReference type="NCBI Taxonomy" id="212818"/>
    <lineage>
        <taxon>Eukaryota</taxon>
        <taxon>Fungi</taxon>
        <taxon>Dikarya</taxon>
        <taxon>Ascomycota</taxon>
        <taxon>Pezizomycotina</taxon>
        <taxon>Eurotiomycetes</taxon>
        <taxon>Chaetothyriomycetidae</taxon>
        <taxon>Chaetothyriales</taxon>
        <taxon>Herpotrichiellaceae</taxon>
        <taxon>Exophiala</taxon>
    </lineage>
</organism>
<evidence type="ECO:0000313" key="7">
    <source>
        <dbReference type="Proteomes" id="UP000288859"/>
    </source>
</evidence>
<dbReference type="InterPro" id="IPR010301">
    <property type="entry name" value="RRP1"/>
</dbReference>
<dbReference type="EMBL" id="NAJM01000009">
    <property type="protein sequence ID" value="RVX73188.1"/>
    <property type="molecule type" value="Genomic_DNA"/>
</dbReference>
<evidence type="ECO:0000313" key="6">
    <source>
        <dbReference type="EMBL" id="RVX73188.1"/>
    </source>
</evidence>
<dbReference type="Pfam" id="PF05997">
    <property type="entry name" value="Nop52"/>
    <property type="match status" value="1"/>
</dbReference>
<dbReference type="PANTHER" id="PTHR13026:SF0">
    <property type="entry name" value="RIBOSOMAL RNA PROCESSING 1B"/>
    <property type="match status" value="1"/>
</dbReference>
<dbReference type="AlphaFoldDB" id="A0A438NC20"/>
<reference evidence="6 7" key="1">
    <citation type="submission" date="2017-03" db="EMBL/GenBank/DDBJ databases">
        <title>Genomes of endolithic fungi from Antarctica.</title>
        <authorList>
            <person name="Coleine C."/>
            <person name="Masonjones S."/>
            <person name="Stajich J.E."/>
        </authorList>
    </citation>
    <scope>NUCLEOTIDE SEQUENCE [LARGE SCALE GENOMIC DNA]</scope>
    <source>
        <strain evidence="6 7">CCFEE 6314</strain>
    </source>
</reference>
<accession>A0A438NC20</accession>
<protein>
    <recommendedName>
        <fullName evidence="8">Ribosomal RNA-processing protein 1</fullName>
    </recommendedName>
</protein>
<evidence type="ECO:0000256" key="2">
    <source>
        <dbReference type="ARBA" id="ARBA00006374"/>
    </source>
</evidence>
<comment type="caution">
    <text evidence="6">The sequence shown here is derived from an EMBL/GenBank/DDBJ whole genome shotgun (WGS) entry which is preliminary data.</text>
</comment>
<evidence type="ECO:0000256" key="5">
    <source>
        <dbReference type="SAM" id="MobiDB-lite"/>
    </source>
</evidence>
<evidence type="ECO:0000256" key="1">
    <source>
        <dbReference type="ARBA" id="ARBA00004123"/>
    </source>
</evidence>
<dbReference type="GO" id="GO:0005634">
    <property type="term" value="C:nucleus"/>
    <property type="evidence" value="ECO:0007669"/>
    <property type="project" value="UniProtKB-SubCell"/>
</dbReference>
<dbReference type="OrthoDB" id="2019504at2759"/>
<name>A0A438NC20_EXOME</name>
<dbReference type="GO" id="GO:0030688">
    <property type="term" value="C:preribosome, small subunit precursor"/>
    <property type="evidence" value="ECO:0007669"/>
    <property type="project" value="InterPro"/>
</dbReference>
<dbReference type="Proteomes" id="UP000288859">
    <property type="component" value="Unassembled WGS sequence"/>
</dbReference>
<sequence length="267" mass="30004">MADVADTEPNEPIPTVKDLASSEPSIRRNSLQTIIHHLKDRSPTSPLTKTQCLQIWRGFYVAVYMHDSKSAISVQNLITEVAGLLKVIASKDAEIASSGAQTRPWLPTWTSAFWETICREWASIDQWRMNKVLLLVRFFLRETFQAALTAVSDDVSKDRSDSANLVTEQVRILESSPLSPRDRKVPDGLRLHVLDVWSDELSGQVKLVQSRLEESEDGASKHSEEALLDSASIFMTAVERLRKEALSKGVRMRAKEALDTYQESLNP</sequence>
<comment type="subcellular location">
    <subcellularLocation>
        <location evidence="1">Nucleus</location>
    </subcellularLocation>
</comment>
<keyword evidence="3" id="KW-0698">rRNA processing</keyword>
<dbReference type="GO" id="GO:0006364">
    <property type="term" value="P:rRNA processing"/>
    <property type="evidence" value="ECO:0007669"/>
    <property type="project" value="UniProtKB-KW"/>
</dbReference>
<gene>
    <name evidence="6" type="ORF">B0A52_02315</name>
</gene>
<evidence type="ECO:0000256" key="3">
    <source>
        <dbReference type="ARBA" id="ARBA00022552"/>
    </source>
</evidence>
<comment type="similarity">
    <text evidence="2">Belongs to the RRP1 family.</text>
</comment>
<feature type="region of interest" description="Disordered" evidence="5">
    <location>
        <begin position="1"/>
        <end position="25"/>
    </location>
</feature>